<feature type="coiled-coil region" evidence="4">
    <location>
        <begin position="131"/>
        <end position="162"/>
    </location>
</feature>
<dbReference type="SUPFAM" id="SSF160246">
    <property type="entry name" value="EspE N-terminal domain-like"/>
    <property type="match status" value="1"/>
</dbReference>
<comment type="caution">
    <text evidence="6">The sequence shown here is derived from an EMBL/GenBank/DDBJ whole genome shotgun (WGS) entry which is preliminary data.</text>
</comment>
<reference evidence="6" key="1">
    <citation type="journal article" date="2020" name="mSystems">
        <title>Genome- and Community-Level Interaction Insights into Carbon Utilization and Element Cycling Functions of Hydrothermarchaeota in Hydrothermal Sediment.</title>
        <authorList>
            <person name="Zhou Z."/>
            <person name="Liu Y."/>
            <person name="Xu W."/>
            <person name="Pan J."/>
            <person name="Luo Z.H."/>
            <person name="Li M."/>
        </authorList>
    </citation>
    <scope>NUCLEOTIDE SEQUENCE [LARGE SCALE GENOMIC DNA]</scope>
    <source>
        <strain evidence="6">HyVt-233</strain>
    </source>
</reference>
<dbReference type="PANTHER" id="PTHR30258:SF2">
    <property type="entry name" value="COMG OPERON PROTEIN 1"/>
    <property type="match status" value="1"/>
</dbReference>
<dbReference type="CDD" id="cd01129">
    <property type="entry name" value="PulE-GspE-like"/>
    <property type="match status" value="1"/>
</dbReference>
<dbReference type="Pfam" id="PF05157">
    <property type="entry name" value="MshEN"/>
    <property type="match status" value="1"/>
</dbReference>
<dbReference type="Pfam" id="PF00437">
    <property type="entry name" value="T2SSE"/>
    <property type="match status" value="1"/>
</dbReference>
<dbReference type="Proteomes" id="UP000886289">
    <property type="component" value="Unassembled WGS sequence"/>
</dbReference>
<evidence type="ECO:0000256" key="3">
    <source>
        <dbReference type="ARBA" id="ARBA00022840"/>
    </source>
</evidence>
<dbReference type="SUPFAM" id="SSF52540">
    <property type="entry name" value="P-loop containing nucleoside triphosphate hydrolases"/>
    <property type="match status" value="1"/>
</dbReference>
<dbReference type="GO" id="GO:0005886">
    <property type="term" value="C:plasma membrane"/>
    <property type="evidence" value="ECO:0007669"/>
    <property type="project" value="TreeGrafter"/>
</dbReference>
<dbReference type="GO" id="GO:0016887">
    <property type="term" value="F:ATP hydrolysis activity"/>
    <property type="evidence" value="ECO:0007669"/>
    <property type="project" value="TreeGrafter"/>
</dbReference>
<keyword evidence="2" id="KW-0547">Nucleotide-binding</keyword>
<evidence type="ECO:0000256" key="2">
    <source>
        <dbReference type="ARBA" id="ARBA00022741"/>
    </source>
</evidence>
<accession>A0A7C0Y5W0</accession>
<dbReference type="FunFam" id="3.30.450.90:FF:000001">
    <property type="entry name" value="Type II secretion system ATPase GspE"/>
    <property type="match status" value="1"/>
</dbReference>
<dbReference type="Gene3D" id="3.30.450.90">
    <property type="match status" value="1"/>
</dbReference>
<dbReference type="InterPro" id="IPR027417">
    <property type="entry name" value="P-loop_NTPase"/>
</dbReference>
<dbReference type="EMBL" id="DRBS01000234">
    <property type="protein sequence ID" value="HDD44409.1"/>
    <property type="molecule type" value="Genomic_DNA"/>
</dbReference>
<evidence type="ECO:0000256" key="1">
    <source>
        <dbReference type="ARBA" id="ARBA00006611"/>
    </source>
</evidence>
<sequence length="562" mass="64523">MSESFSEFLFSQLGIKPEERTRILAKTEETKLTLTKILKNIGIEEKRLMELIAKYFDIPFLERKHYPKEPLILEEISVSFLKRHCILPIRRTRDEVIIAISDPFNLSLITNLKQYFQPLKVKFCLGLSEDIQEAIDRLYGNENEIQEAMEEAESEIREWEEEDLRDMALEAPIVRLVNMIITRGVEMRASDIHFEPFEKEFKVRYRIDGILHEAETPPKRLQPAIISRIKLIAGMNIAERRLPQDGRIKLRLGGQEIDIRVSTVPTIFGESVVLRLLYPEGREFKLDTLGLNLRDFNLLQEKIYYPHGIILVTGPTGSGKTTTLYAILKEIKSPEKKIITVEDPVEYQIEGINQIQVRHDLDLNFAKVLRSIVRQDPDVLLIGEIRDTETAEIAIQSALTGHLVFSTLHTNDAPTAITRLIDLQVEPYLISSSILLVIAQRLVRVLCPHCKVPFEPEKALVKRMISYFPPQFQTQIDWKNLVLYRSVGCEECAYTGYRGRIGIFEVMEISERIRSLIIEGADADTIRQRAIAEGMTTMTVDGLQKVISGITTLEEVLRVTRL</sequence>
<dbReference type="Gene3D" id="3.30.300.160">
    <property type="entry name" value="Type II secretion system, protein E, N-terminal domain"/>
    <property type="match status" value="1"/>
</dbReference>
<gene>
    <name evidence="6" type="ORF">ENG63_06080</name>
</gene>
<dbReference type="PANTHER" id="PTHR30258">
    <property type="entry name" value="TYPE II SECRETION SYSTEM PROTEIN GSPE-RELATED"/>
    <property type="match status" value="1"/>
</dbReference>
<dbReference type="AlphaFoldDB" id="A0A7C0Y5W0"/>
<dbReference type="Gene3D" id="3.40.50.300">
    <property type="entry name" value="P-loop containing nucleotide triphosphate hydrolases"/>
    <property type="match status" value="1"/>
</dbReference>
<feature type="domain" description="Bacterial type II secretion system protein E" evidence="5">
    <location>
        <begin position="373"/>
        <end position="387"/>
    </location>
</feature>
<evidence type="ECO:0000256" key="4">
    <source>
        <dbReference type="SAM" id="Coils"/>
    </source>
</evidence>
<dbReference type="InterPro" id="IPR003593">
    <property type="entry name" value="AAA+_ATPase"/>
</dbReference>
<dbReference type="FunFam" id="3.40.50.300:FF:000398">
    <property type="entry name" value="Type IV pilus assembly ATPase PilB"/>
    <property type="match status" value="1"/>
</dbReference>
<keyword evidence="3" id="KW-0067">ATP-binding</keyword>
<dbReference type="PROSITE" id="PS00662">
    <property type="entry name" value="T2SP_E"/>
    <property type="match status" value="1"/>
</dbReference>
<dbReference type="InterPro" id="IPR007831">
    <property type="entry name" value="T2SS_GspE_N"/>
</dbReference>
<organism evidence="6">
    <name type="scientific">Desulfofervidus auxilii</name>
    <dbReference type="NCBI Taxonomy" id="1621989"/>
    <lineage>
        <taxon>Bacteria</taxon>
        <taxon>Pseudomonadati</taxon>
        <taxon>Thermodesulfobacteriota</taxon>
        <taxon>Candidatus Desulfofervidia</taxon>
        <taxon>Candidatus Desulfofervidales</taxon>
        <taxon>Candidatus Desulfofervidaceae</taxon>
        <taxon>Candidatus Desulfofervidus</taxon>
    </lineage>
</organism>
<name>A0A7C0Y5W0_DESA2</name>
<dbReference type="InterPro" id="IPR001482">
    <property type="entry name" value="T2SS/T4SS_dom"/>
</dbReference>
<dbReference type="SMART" id="SM00382">
    <property type="entry name" value="AAA"/>
    <property type="match status" value="1"/>
</dbReference>
<evidence type="ECO:0000259" key="5">
    <source>
        <dbReference type="PROSITE" id="PS00662"/>
    </source>
</evidence>
<proteinExistence type="inferred from homology"/>
<evidence type="ECO:0000313" key="6">
    <source>
        <dbReference type="EMBL" id="HDD44409.1"/>
    </source>
</evidence>
<keyword evidence="4" id="KW-0175">Coiled coil</keyword>
<dbReference type="GO" id="GO:0005524">
    <property type="term" value="F:ATP binding"/>
    <property type="evidence" value="ECO:0007669"/>
    <property type="project" value="UniProtKB-KW"/>
</dbReference>
<protein>
    <submittedName>
        <fullName evidence="6">Type II/IV secretion system protein</fullName>
    </submittedName>
</protein>
<dbReference type="InterPro" id="IPR037257">
    <property type="entry name" value="T2SS_E_N_sf"/>
</dbReference>
<comment type="similarity">
    <text evidence="1">Belongs to the GSP E family.</text>
</comment>